<dbReference type="RefSeq" id="WP_120172339.1">
    <property type="nucleotide sequence ID" value="NZ_AP018400.1"/>
</dbReference>
<sequence>MTKFTTVTLQSHIETLIGTHPLLVQELAVLKQAQNRLQNDEYFLKVIAYLKKELSSLAVKNLLSPPVMELFTEISRQNPATGAAAIWNFLIPDKKKL</sequence>
<keyword evidence="2" id="KW-1185">Reference proteome</keyword>
<dbReference type="CDD" id="cd21059">
    <property type="entry name" value="LciA-like"/>
    <property type="match status" value="1"/>
</dbReference>
<accession>A0ABU1B505</accession>
<reference evidence="1 2" key="1">
    <citation type="submission" date="2023-08" db="EMBL/GenBank/DDBJ databases">
        <title>Streptococcus ruminantium-associated sheep mastitis outbreak detected in Italy is distinct from bovine isolates.</title>
        <authorList>
            <person name="Rosa M.N."/>
            <person name="Vezina B."/>
            <person name="Tola S."/>
        </authorList>
    </citation>
    <scope>NUCLEOTIDE SEQUENCE [LARGE SCALE GENOMIC DNA]</scope>
    <source>
        <strain evidence="1 2">OM6730</strain>
    </source>
</reference>
<organism evidence="1 2">
    <name type="scientific">Streptococcus ruminantium</name>
    <dbReference type="NCBI Taxonomy" id="1917441"/>
    <lineage>
        <taxon>Bacteria</taxon>
        <taxon>Bacillati</taxon>
        <taxon>Bacillota</taxon>
        <taxon>Bacilli</taxon>
        <taxon>Lactobacillales</taxon>
        <taxon>Streptococcaceae</taxon>
        <taxon>Streptococcus</taxon>
    </lineage>
</organism>
<proteinExistence type="predicted"/>
<dbReference type="EMBL" id="JAVIBX010000043">
    <property type="protein sequence ID" value="MDQ8833914.1"/>
    <property type="molecule type" value="Genomic_DNA"/>
</dbReference>
<gene>
    <name evidence="1" type="ORF">RFF62_09065</name>
</gene>
<comment type="caution">
    <text evidence="1">The sequence shown here is derived from an EMBL/GenBank/DDBJ whole genome shotgun (WGS) entry which is preliminary data.</text>
</comment>
<dbReference type="Proteomes" id="UP001228446">
    <property type="component" value="Unassembled WGS sequence"/>
</dbReference>
<evidence type="ECO:0000313" key="1">
    <source>
        <dbReference type="EMBL" id="MDQ8833914.1"/>
    </source>
</evidence>
<dbReference type="InterPro" id="IPR015046">
    <property type="entry name" value="LciA_Immunity-like"/>
</dbReference>
<name>A0ABU1B505_9STRE</name>
<evidence type="ECO:0000313" key="2">
    <source>
        <dbReference type="Proteomes" id="UP001228446"/>
    </source>
</evidence>
<protein>
    <submittedName>
        <fullName evidence="1">Bacteriocin immunity protein</fullName>
    </submittedName>
</protein>
<dbReference type="GeneID" id="52230368"/>
<dbReference type="Pfam" id="PF08951">
    <property type="entry name" value="EntA_Immun"/>
    <property type="match status" value="1"/>
</dbReference>